<gene>
    <name evidence="7" type="ORF">ENO36_04000</name>
</gene>
<keyword evidence="2 5" id="KW-0812">Transmembrane</keyword>
<accession>A0A7C2Z4C5</accession>
<evidence type="ECO:0000259" key="6">
    <source>
        <dbReference type="Pfam" id="PF01699"/>
    </source>
</evidence>
<feature type="transmembrane region" description="Helical" evidence="5">
    <location>
        <begin position="40"/>
        <end position="64"/>
    </location>
</feature>
<dbReference type="GO" id="GO:0016020">
    <property type="term" value="C:membrane"/>
    <property type="evidence" value="ECO:0007669"/>
    <property type="project" value="UniProtKB-SubCell"/>
</dbReference>
<sequence>MSLLEATLQIAVGIGLVIFSGILIEELVDWISWRVNKSSASIAMILAPLMTSAPEMAVFIIALMEGEKSIAWGTIVSQPFMASTVIYPTVVLVAIAAFYLGKRKTRTVRVHRSVAVPLIAFAVPLLPILFLHPETRGIYGRIYGIILVIAYFVYSYSMMRGTTSVREEPDLRLRIPLVQIVFSIFALYFGGESMVRSIYSLGSLLQLDDTALSVLIVPLATVVPESIVGLLFIVRGRDDEGVGAIVGEKALYGTFYPGLAMALGAYALNHASRAAIEVALVVSPIEATAIWFGYFGVTAPLGILGYIWYLLRVLML</sequence>
<dbReference type="EMBL" id="DSFE01000086">
    <property type="protein sequence ID" value="HEU98001.1"/>
    <property type="molecule type" value="Genomic_DNA"/>
</dbReference>
<feature type="domain" description="Sodium/calcium exchanger membrane region" evidence="6">
    <location>
        <begin position="177"/>
        <end position="311"/>
    </location>
</feature>
<evidence type="ECO:0000256" key="5">
    <source>
        <dbReference type="SAM" id="Phobius"/>
    </source>
</evidence>
<feature type="domain" description="Sodium/calcium exchanger membrane region" evidence="6">
    <location>
        <begin position="9"/>
        <end position="157"/>
    </location>
</feature>
<name>A0A7C2Z4C5_9CREN</name>
<dbReference type="Gene3D" id="1.20.1420.30">
    <property type="entry name" value="NCX, central ion-binding region"/>
    <property type="match status" value="1"/>
</dbReference>
<reference evidence="7" key="1">
    <citation type="journal article" date="2020" name="mSystems">
        <title>Genome- and Community-Level Interaction Insights into Carbon Utilization and Element Cycling Functions of Hydrothermarchaeota in Hydrothermal Sediment.</title>
        <authorList>
            <person name="Zhou Z."/>
            <person name="Liu Y."/>
            <person name="Xu W."/>
            <person name="Pan J."/>
            <person name="Luo Z.H."/>
            <person name="Li M."/>
        </authorList>
    </citation>
    <scope>NUCLEOTIDE SEQUENCE [LARGE SCALE GENOMIC DNA]</scope>
    <source>
        <strain evidence="7">SpSt-1259</strain>
    </source>
</reference>
<dbReference type="AlphaFoldDB" id="A0A7C2Z4C5"/>
<evidence type="ECO:0000256" key="4">
    <source>
        <dbReference type="ARBA" id="ARBA00023136"/>
    </source>
</evidence>
<evidence type="ECO:0000256" key="1">
    <source>
        <dbReference type="ARBA" id="ARBA00004141"/>
    </source>
</evidence>
<feature type="transmembrane region" description="Helical" evidence="5">
    <location>
        <begin position="211"/>
        <end position="234"/>
    </location>
</feature>
<feature type="transmembrane region" description="Helical" evidence="5">
    <location>
        <begin position="250"/>
        <end position="268"/>
    </location>
</feature>
<evidence type="ECO:0000256" key="3">
    <source>
        <dbReference type="ARBA" id="ARBA00022989"/>
    </source>
</evidence>
<feature type="transmembrane region" description="Helical" evidence="5">
    <location>
        <begin position="288"/>
        <end position="311"/>
    </location>
</feature>
<feature type="transmembrane region" description="Helical" evidence="5">
    <location>
        <begin position="6"/>
        <end position="28"/>
    </location>
</feature>
<feature type="transmembrane region" description="Helical" evidence="5">
    <location>
        <begin position="84"/>
        <end position="101"/>
    </location>
</feature>
<dbReference type="InterPro" id="IPR044880">
    <property type="entry name" value="NCX_ion-bd_dom_sf"/>
</dbReference>
<dbReference type="InterPro" id="IPR004837">
    <property type="entry name" value="NaCa_Exmemb"/>
</dbReference>
<proteinExistence type="predicted"/>
<dbReference type="Proteomes" id="UP000885664">
    <property type="component" value="Unassembled WGS sequence"/>
</dbReference>
<comment type="caution">
    <text evidence="7">The sequence shown here is derived from an EMBL/GenBank/DDBJ whole genome shotgun (WGS) entry which is preliminary data.</text>
</comment>
<evidence type="ECO:0000313" key="7">
    <source>
        <dbReference type="EMBL" id="HEU98001.1"/>
    </source>
</evidence>
<organism evidence="7">
    <name type="scientific">Fervidicoccus fontis</name>
    <dbReference type="NCBI Taxonomy" id="683846"/>
    <lineage>
        <taxon>Archaea</taxon>
        <taxon>Thermoproteota</taxon>
        <taxon>Thermoprotei</taxon>
        <taxon>Fervidicoccales</taxon>
        <taxon>Fervidicoccaceae</taxon>
        <taxon>Fervidicoccus</taxon>
    </lineage>
</organism>
<keyword evidence="3 5" id="KW-1133">Transmembrane helix</keyword>
<dbReference type="GO" id="GO:0055085">
    <property type="term" value="P:transmembrane transport"/>
    <property type="evidence" value="ECO:0007669"/>
    <property type="project" value="InterPro"/>
</dbReference>
<feature type="transmembrane region" description="Helical" evidence="5">
    <location>
        <begin position="171"/>
        <end position="191"/>
    </location>
</feature>
<evidence type="ECO:0000256" key="2">
    <source>
        <dbReference type="ARBA" id="ARBA00022692"/>
    </source>
</evidence>
<protein>
    <submittedName>
        <fullName evidence="7">Sodium:calcium antiporter</fullName>
    </submittedName>
</protein>
<feature type="transmembrane region" description="Helical" evidence="5">
    <location>
        <begin position="113"/>
        <end position="132"/>
    </location>
</feature>
<dbReference type="Pfam" id="PF01699">
    <property type="entry name" value="Na_Ca_ex"/>
    <property type="match status" value="2"/>
</dbReference>
<feature type="transmembrane region" description="Helical" evidence="5">
    <location>
        <begin position="138"/>
        <end position="159"/>
    </location>
</feature>
<comment type="subcellular location">
    <subcellularLocation>
        <location evidence="1">Membrane</location>
        <topology evidence="1">Multi-pass membrane protein</topology>
    </subcellularLocation>
</comment>
<keyword evidence="4 5" id="KW-0472">Membrane</keyword>